<keyword evidence="9" id="KW-0862">Zinc</keyword>
<keyword evidence="7" id="KW-0677">Repeat</keyword>
<feature type="region of interest" description="Disordered" evidence="13">
    <location>
        <begin position="1898"/>
        <end position="1952"/>
    </location>
</feature>
<dbReference type="InterPro" id="IPR036259">
    <property type="entry name" value="MFS_trans_sf"/>
</dbReference>
<feature type="repeat" description="WD" evidence="12">
    <location>
        <begin position="873"/>
        <end position="914"/>
    </location>
</feature>
<feature type="transmembrane region" description="Helical" evidence="14">
    <location>
        <begin position="294"/>
        <end position="313"/>
    </location>
</feature>
<dbReference type="EMBL" id="VIBQ01000083">
    <property type="protein sequence ID" value="KAB8664843.1"/>
    <property type="molecule type" value="Genomic_DNA"/>
</dbReference>
<dbReference type="PROSITE" id="PS00678">
    <property type="entry name" value="WD_REPEATS_1"/>
    <property type="match status" value="2"/>
</dbReference>
<gene>
    <name evidence="16" type="ORF">FH972_026267</name>
</gene>
<feature type="region of interest" description="Disordered" evidence="13">
    <location>
        <begin position="1229"/>
        <end position="1335"/>
    </location>
</feature>
<evidence type="ECO:0000256" key="2">
    <source>
        <dbReference type="ARBA" id="ARBA00010992"/>
    </source>
</evidence>
<feature type="transmembrane region" description="Helical" evidence="14">
    <location>
        <begin position="182"/>
        <end position="202"/>
    </location>
</feature>
<feature type="region of interest" description="Disordered" evidence="13">
    <location>
        <begin position="1501"/>
        <end position="1522"/>
    </location>
</feature>
<feature type="region of interest" description="Disordered" evidence="13">
    <location>
        <begin position="1380"/>
        <end position="1469"/>
    </location>
</feature>
<feature type="compositionally biased region" description="Polar residues" evidence="13">
    <location>
        <begin position="1382"/>
        <end position="1419"/>
    </location>
</feature>
<dbReference type="Gene3D" id="2.130.10.10">
    <property type="entry name" value="YVTN repeat-like/Quinoprotein amine dehydrogenase"/>
    <property type="match status" value="2"/>
</dbReference>
<sequence>MVSPVLQRYLVRPPRYVWSSVIMAIGGALFGLDTGTIGPVTVMSQYTSGILTTDSAIIHGLVVSSILIPAALTSFLAGPLADRVGRTYGVMAGACIFALGTALEAGAVNLAMFLVGRIITGVGEGAFLSTTVVYICEIVPARHRGPLASLVQMAVTLGICVGYFVCYGTASVSSSFAWRIPFILQSIVAVTLAASCPFLPASPRWLISHGRMSEVPAVLEKLGLTEKDFGEETNELVHSVSHMERTKKAARSGFQGFRAVFEKGGRKQAIFAAFLSAMAQLAGIDGLSSSESSFLASGVSALVIFGVTIPACIMADSFKRRSSTIFGGLGMGTCMLLMGILYASNATERAPGSRWAVIVAIYIYAALYSVTWAVIFKIYASEIQPAKTRAAASALAQSSNWIANFIVALVTPVLLSKSSYGAYFMFGGCALLTAAVCTVFMPETRGKALDTIAESFDSHTVEINWFRRGRDDDKMALETSASSDGVGRVPKDGEGKDSSLGTGNSRFSQPQLQPTLDCVTAENSLTSNPTAQESPKRYEKTIKILTKLHTLPTKATLATNNTYNYTKTGLLGTRIFALMDYYRRVSTGPPAQNAVPPAPPLPPKRTSETAVAKGGLLDRFQGILGGARKSVSGSQAESTQELRSQLLYSNSYGSSKSRTTSHRTGLKIRALDINSARTHVVLAGGKILKTVRVEGSNCVEDFNIRSAAVNYAWEANAQDGKKGHRPSEDVSSVQRETFDIEDVAWSNGPNFSSHIATAASNGRIMLYDLERPVVEIGRLHEHYRQVHKVDFNPIEGRFLLSGSQDGTVRLWDLRTLQRNVMICYSRDTFPGRSDGVRHTKWSPTNTWTFALGTDNGTVQRWDTRQNKTPLLKISAHSDTCNSIDWHPDGKHLASAGKDQNVKVWNLASDRRQKPSFQIRAPKEVQNVRWRPPSYISEGSDSYVKQSTYLATSYRTLPVVHVWDLRRPFMPFREIYHNVNNGTTDMLWQSKDLLWTVGPEGEFCQTDVPFAPKTLDRRPLQSIAHSLTGDIGFFTQPLSGESVPAEEVQPDEFAIEDMKDSPSPSKKTLRATLGDDSFEERFLSTSFRKFHSRTPSVRSARSFGSTPPTAEDFAKPVVQLDETMRDFDDLAPHQLSVSGPYPGGQSRRTFSYLAQTYMRVLHQQEEDRAERFSESCKLCAQSLEKAGRLEDAEVWKLLGYDVSQWLRERQDTLHGIGEGGDMLFARKKSLPHRQQGFKASAKRIMNRNSPSTEKSISKDQSTSNVPTPIARPTRHTTSNGGTPFDDHDDVDDIEQLPPSLNPPNLTQVGSQYPEESVGNSFDSQEGWKASPSAADRRQDMLTQYRSQPKPLLDFDHYHSHPRLSSGSFHPRLDRQDSGESFMMFSTSSGSRPRLSAHNSFASSASPSMRKSGGDSWNGSEQGMLDPVQRTNSGEESTLFNATYALSETRSRSSEEEIPGDLSGSFGPTSHVPEISAQAEIRQPQDPHDSVQEADDVAIMEDNTSKEPNSSVSHDGNPPIHDLHEASASMTSSIADLTLHANLNLDEDTWLRIDMFSELLEHYASSSNAQLATQLYTICRPVLFPSTADVPAIDPDLIAHHPVLGSAYGHLITSTGFSPTTAQTIVSDTHLVLEELGIPSTMVEAFLASYHDQLMSHKLFNAAASLRQIVYPAFPAVYEQAFQSIETGLLCTYCNNPLNNPTDKTTCETCKRHQALCAVCLLPESPYDLLPASPQSRATKRSRRKAPRPLSSHRPDAPSRTPTSYPARPTTPSLKTTPRPKTPSTPLTPSTLATTKPHKTRIFTTCPLCNHAIHTSCAYAWFADLTGGGACPVEACLCDCAPGPYRADKLAAATLQAEIRRGLAAASHKAAAGPAQPSPASMAIRRDEWDVGQSRAVKSVRGALREGSGAVSDGEADPRRRPGVMAGRSSSGRGSEGGESGSAGRRVRVVGPGD</sequence>
<keyword evidence="3" id="KW-0813">Transport</keyword>
<feature type="compositionally biased region" description="Polar residues" evidence="13">
    <location>
        <begin position="1245"/>
        <end position="1265"/>
    </location>
</feature>
<comment type="subcellular location">
    <subcellularLocation>
        <location evidence="1">Membrane</location>
        <topology evidence="1">Multi-pass membrane protein</topology>
    </subcellularLocation>
</comment>
<feature type="compositionally biased region" description="Basic residues" evidence="13">
    <location>
        <begin position="1736"/>
        <end position="1745"/>
    </location>
</feature>
<dbReference type="InterPro" id="IPR005828">
    <property type="entry name" value="MFS_sugar_transport-like"/>
</dbReference>
<feature type="repeat" description="WD" evidence="12">
    <location>
        <begin position="779"/>
        <end position="821"/>
    </location>
</feature>
<dbReference type="SMART" id="SM00320">
    <property type="entry name" value="WD40"/>
    <property type="match status" value="4"/>
</dbReference>
<dbReference type="OrthoDB" id="60955at2759"/>
<comment type="caution">
    <text evidence="16">The sequence shown here is derived from an EMBL/GenBank/DDBJ whole genome shotgun (WGS) entry which is preliminary data.</text>
</comment>
<keyword evidence="17" id="KW-1185">Reference proteome</keyword>
<evidence type="ECO:0000256" key="1">
    <source>
        <dbReference type="ARBA" id="ARBA00004141"/>
    </source>
</evidence>
<dbReference type="InterPro" id="IPR020846">
    <property type="entry name" value="MFS_dom"/>
</dbReference>
<dbReference type="Pfam" id="PF00083">
    <property type="entry name" value="Sugar_tr"/>
    <property type="match status" value="1"/>
</dbReference>
<evidence type="ECO:0000256" key="13">
    <source>
        <dbReference type="SAM" id="MobiDB-lite"/>
    </source>
</evidence>
<keyword evidence="5 14" id="KW-0812">Transmembrane</keyword>
<feature type="domain" description="Major facilitator superfamily (MFS) profile" evidence="15">
    <location>
        <begin position="19"/>
        <end position="445"/>
    </location>
</feature>
<dbReference type="FunFam" id="1.20.1250.20:FF:000134">
    <property type="entry name" value="MFS sugar transporter protein"/>
    <property type="match status" value="1"/>
</dbReference>
<feature type="transmembrane region" description="Helical" evidence="14">
    <location>
        <begin position="88"/>
        <end position="108"/>
    </location>
</feature>
<dbReference type="GO" id="GO:0061700">
    <property type="term" value="C:GATOR2 complex"/>
    <property type="evidence" value="ECO:0007669"/>
    <property type="project" value="TreeGrafter"/>
</dbReference>
<keyword evidence="8" id="KW-0863">Zinc-finger</keyword>
<feature type="transmembrane region" description="Helical" evidence="14">
    <location>
        <begin position="16"/>
        <end position="37"/>
    </location>
</feature>
<dbReference type="PANTHER" id="PTHR46200">
    <property type="entry name" value="GATOR COMPLEX PROTEIN WDR24"/>
    <property type="match status" value="1"/>
</dbReference>
<dbReference type="InterPro" id="IPR036322">
    <property type="entry name" value="WD40_repeat_dom_sf"/>
</dbReference>
<accession>A0A5N6L3U6</accession>
<dbReference type="GO" id="GO:0016239">
    <property type="term" value="P:positive regulation of macroautophagy"/>
    <property type="evidence" value="ECO:0007669"/>
    <property type="project" value="TreeGrafter"/>
</dbReference>
<feature type="transmembrane region" description="Helical" evidence="14">
    <location>
        <begin position="325"/>
        <end position="343"/>
    </location>
</feature>
<evidence type="ECO:0000256" key="4">
    <source>
        <dbReference type="ARBA" id="ARBA00022574"/>
    </source>
</evidence>
<feature type="compositionally biased region" description="Polar residues" evidence="13">
    <location>
        <begin position="499"/>
        <end position="512"/>
    </location>
</feature>
<evidence type="ECO:0000256" key="5">
    <source>
        <dbReference type="ARBA" id="ARBA00022692"/>
    </source>
</evidence>
<keyword evidence="11 14" id="KW-0472">Membrane</keyword>
<feature type="transmembrane region" description="Helical" evidence="14">
    <location>
        <begin position="420"/>
        <end position="441"/>
    </location>
</feature>
<feature type="region of interest" description="Disordered" evidence="13">
    <location>
        <begin position="1729"/>
        <end position="1792"/>
    </location>
</feature>
<feature type="transmembrane region" description="Helical" evidence="14">
    <location>
        <begin position="114"/>
        <end position="135"/>
    </location>
</feature>
<name>A0A5N6L3U6_9ROSI</name>
<dbReference type="PROSITE" id="PS50850">
    <property type="entry name" value="MFS"/>
    <property type="match status" value="1"/>
</dbReference>
<dbReference type="PROSITE" id="PS50082">
    <property type="entry name" value="WD_REPEATS_2"/>
    <property type="match status" value="2"/>
</dbReference>
<evidence type="ECO:0000256" key="12">
    <source>
        <dbReference type="PROSITE-ProRule" id="PRU00221"/>
    </source>
</evidence>
<dbReference type="InterPro" id="IPR015943">
    <property type="entry name" value="WD40/YVTN_repeat-like_dom_sf"/>
</dbReference>
<keyword evidence="10 14" id="KW-1133">Transmembrane helix</keyword>
<dbReference type="GO" id="GO:0008270">
    <property type="term" value="F:zinc ion binding"/>
    <property type="evidence" value="ECO:0007669"/>
    <property type="project" value="UniProtKB-KW"/>
</dbReference>
<feature type="compositionally biased region" description="Polar residues" evidence="13">
    <location>
        <begin position="1427"/>
        <end position="1444"/>
    </location>
</feature>
<dbReference type="Proteomes" id="UP000327013">
    <property type="component" value="Unassembled WGS sequence"/>
</dbReference>
<dbReference type="GO" id="GO:1904263">
    <property type="term" value="P:positive regulation of TORC1 signaling"/>
    <property type="evidence" value="ECO:0007669"/>
    <property type="project" value="TreeGrafter"/>
</dbReference>
<dbReference type="Pfam" id="PF00400">
    <property type="entry name" value="WD40"/>
    <property type="match status" value="2"/>
</dbReference>
<evidence type="ECO:0000256" key="6">
    <source>
        <dbReference type="ARBA" id="ARBA00022723"/>
    </source>
</evidence>
<feature type="transmembrane region" description="Helical" evidence="14">
    <location>
        <begin position="147"/>
        <end position="170"/>
    </location>
</feature>
<dbReference type="NCBIfam" id="TIGR00879">
    <property type="entry name" value="SP"/>
    <property type="match status" value="1"/>
</dbReference>
<dbReference type="InterPro" id="IPR001680">
    <property type="entry name" value="WD40_rpt"/>
</dbReference>
<feature type="region of interest" description="Disordered" evidence="13">
    <location>
        <begin position="479"/>
        <end position="512"/>
    </location>
</feature>
<evidence type="ECO:0000256" key="10">
    <source>
        <dbReference type="ARBA" id="ARBA00022989"/>
    </source>
</evidence>
<dbReference type="InterPro" id="IPR005829">
    <property type="entry name" value="Sugar_transporter_CS"/>
</dbReference>
<dbReference type="SUPFAM" id="SSF50978">
    <property type="entry name" value="WD40 repeat-like"/>
    <property type="match status" value="1"/>
</dbReference>
<dbReference type="PROSITE" id="PS50294">
    <property type="entry name" value="WD_REPEATS_REGION"/>
    <property type="match status" value="2"/>
</dbReference>
<dbReference type="InterPro" id="IPR003663">
    <property type="entry name" value="Sugar/inositol_transpt"/>
</dbReference>
<evidence type="ECO:0000256" key="8">
    <source>
        <dbReference type="ARBA" id="ARBA00022771"/>
    </source>
</evidence>
<evidence type="ECO:0000256" key="3">
    <source>
        <dbReference type="ARBA" id="ARBA00022448"/>
    </source>
</evidence>
<dbReference type="PANTHER" id="PTHR46200:SF1">
    <property type="entry name" value="GATOR COMPLEX PROTEIN WDR24"/>
    <property type="match status" value="1"/>
</dbReference>
<keyword evidence="4 12" id="KW-0853">WD repeat</keyword>
<proteinExistence type="inferred from homology"/>
<dbReference type="SUPFAM" id="SSF103473">
    <property type="entry name" value="MFS general substrate transporter"/>
    <property type="match status" value="1"/>
</dbReference>
<dbReference type="GO" id="GO:0022857">
    <property type="term" value="F:transmembrane transporter activity"/>
    <property type="evidence" value="ECO:0007669"/>
    <property type="project" value="InterPro"/>
</dbReference>
<evidence type="ECO:0000313" key="17">
    <source>
        <dbReference type="Proteomes" id="UP000327013"/>
    </source>
</evidence>
<evidence type="ECO:0000256" key="11">
    <source>
        <dbReference type="ARBA" id="ARBA00023136"/>
    </source>
</evidence>
<evidence type="ECO:0000256" key="9">
    <source>
        <dbReference type="ARBA" id="ARBA00022833"/>
    </source>
</evidence>
<evidence type="ECO:0000256" key="7">
    <source>
        <dbReference type="ARBA" id="ARBA00022737"/>
    </source>
</evidence>
<dbReference type="GO" id="GO:0005829">
    <property type="term" value="C:cytosol"/>
    <property type="evidence" value="ECO:0007669"/>
    <property type="project" value="TreeGrafter"/>
</dbReference>
<feature type="transmembrane region" description="Helical" evidence="14">
    <location>
        <begin position="355"/>
        <end position="379"/>
    </location>
</feature>
<reference evidence="16 17" key="1">
    <citation type="submission" date="2019-06" db="EMBL/GenBank/DDBJ databases">
        <title>A chromosomal-level reference genome of Carpinus fangiana (Coryloideae, Betulaceae).</title>
        <authorList>
            <person name="Yang X."/>
            <person name="Wang Z."/>
            <person name="Zhang L."/>
            <person name="Hao G."/>
            <person name="Liu J."/>
            <person name="Yang Y."/>
        </authorList>
    </citation>
    <scope>NUCLEOTIDE SEQUENCE [LARGE SCALE GENOMIC DNA]</scope>
    <source>
        <strain evidence="16">Cfa_2016G</strain>
        <tissue evidence="16">Leaf</tissue>
    </source>
</reference>
<dbReference type="GO" id="GO:0005774">
    <property type="term" value="C:vacuolar membrane"/>
    <property type="evidence" value="ECO:0007669"/>
    <property type="project" value="TreeGrafter"/>
</dbReference>
<evidence type="ECO:0000313" key="16">
    <source>
        <dbReference type="EMBL" id="KAB8664843.1"/>
    </source>
</evidence>
<dbReference type="Gene3D" id="1.20.1250.20">
    <property type="entry name" value="MFS general substrate transporter like domains"/>
    <property type="match status" value="1"/>
</dbReference>
<dbReference type="PRINTS" id="PR00171">
    <property type="entry name" value="SUGRTRNSPORT"/>
</dbReference>
<feature type="compositionally biased region" description="Low complexity" evidence="13">
    <location>
        <begin position="1768"/>
        <end position="1792"/>
    </location>
</feature>
<organism evidence="16 17">
    <name type="scientific">Carpinus fangiana</name>
    <dbReference type="NCBI Taxonomy" id="176857"/>
    <lineage>
        <taxon>Eukaryota</taxon>
        <taxon>Viridiplantae</taxon>
        <taxon>Streptophyta</taxon>
        <taxon>Embryophyta</taxon>
        <taxon>Tracheophyta</taxon>
        <taxon>Spermatophyta</taxon>
        <taxon>Magnoliopsida</taxon>
        <taxon>eudicotyledons</taxon>
        <taxon>Gunneridae</taxon>
        <taxon>Pentapetalae</taxon>
        <taxon>rosids</taxon>
        <taxon>fabids</taxon>
        <taxon>Fagales</taxon>
        <taxon>Betulaceae</taxon>
        <taxon>Carpinus</taxon>
    </lineage>
</organism>
<protein>
    <recommendedName>
        <fullName evidence="15">Major facilitator superfamily (MFS) profile domain-containing protein</fullName>
    </recommendedName>
</protein>
<evidence type="ECO:0000259" key="15">
    <source>
        <dbReference type="PROSITE" id="PS50850"/>
    </source>
</evidence>
<comment type="similarity">
    <text evidence="2">Belongs to the major facilitator superfamily. Sugar transporter (TC 2.A.1.1) family.</text>
</comment>
<feature type="transmembrane region" description="Helical" evidence="14">
    <location>
        <begin position="57"/>
        <end position="76"/>
    </location>
</feature>
<dbReference type="PROSITE" id="PS00217">
    <property type="entry name" value="SUGAR_TRANSPORT_2"/>
    <property type="match status" value="1"/>
</dbReference>
<keyword evidence="6" id="KW-0479">Metal-binding</keyword>
<evidence type="ECO:0000256" key="14">
    <source>
        <dbReference type="SAM" id="Phobius"/>
    </source>
</evidence>
<dbReference type="InterPro" id="IPR019775">
    <property type="entry name" value="WD40_repeat_CS"/>
</dbReference>
<dbReference type="InterPro" id="IPR037590">
    <property type="entry name" value="WDR24"/>
</dbReference>